<evidence type="ECO:0000313" key="6">
    <source>
        <dbReference type="EMBL" id="RHN05549.1"/>
    </source>
</evidence>
<comment type="similarity">
    <text evidence="1 4">Belongs to the glycosyl hydrolase 3 family.</text>
</comment>
<keyword evidence="3" id="KW-0119">Carbohydrate metabolism</keyword>
<dbReference type="SUPFAM" id="SSF52279">
    <property type="entry name" value="Beta-D-glucan exohydrolase, C-terminal domain"/>
    <property type="match status" value="1"/>
</dbReference>
<dbReference type="SUPFAM" id="SSF51445">
    <property type="entry name" value="(Trans)glycosidases"/>
    <property type="match status" value="1"/>
</dbReference>
<dbReference type="InterPro" id="IPR036962">
    <property type="entry name" value="Glyco_hydro_3_N_sf"/>
</dbReference>
<keyword evidence="4" id="KW-0326">Glycosidase</keyword>
<dbReference type="Pfam" id="PF00933">
    <property type="entry name" value="Glyco_hydro_3"/>
    <property type="match status" value="1"/>
</dbReference>
<dbReference type="InterPro" id="IPR013783">
    <property type="entry name" value="Ig-like_fold"/>
</dbReference>
<proteinExistence type="inferred from homology"/>
<accession>A0A3R6HJ81</accession>
<comment type="caution">
    <text evidence="6">The sequence shown here is derived from an EMBL/GenBank/DDBJ whole genome shotgun (WGS) entry which is preliminary data.</text>
</comment>
<dbReference type="PANTHER" id="PTHR42715">
    <property type="entry name" value="BETA-GLUCOSIDASE"/>
    <property type="match status" value="1"/>
</dbReference>
<evidence type="ECO:0000313" key="7">
    <source>
        <dbReference type="Proteomes" id="UP000283586"/>
    </source>
</evidence>
<dbReference type="Gene3D" id="3.40.50.1700">
    <property type="entry name" value="Glycoside hydrolase family 3 C-terminal domain"/>
    <property type="match status" value="1"/>
</dbReference>
<evidence type="ECO:0000259" key="5">
    <source>
        <dbReference type="SMART" id="SM01217"/>
    </source>
</evidence>
<sequence length="934" mass="102376">MGNSGIGVPLPELAAYCREAAAEGAVLLKNEGHMLPVKKDETVSIFGRSQIEYYRSGTGSGGAVNVPYVKNILDGIKENNAFPVNEELVENYKEWLKEHPFDNGGGGWAAEPWHQEEMEITDEIARRAAEKSEKAIFLIGRTAGEDKDYEDTEGSYLLTKREKENLRIVTKYFNEVAVLLNVSNIIDMSWTKDAAYQDHIKAILYIWQGGMEGANAVADLLSGRVTPSGKLTDTIAEKLSDYPAADHFGSKTENIYAEDIYVGYRYFETFAPEKVMYEFGFGLSYTEFSMETVKAESTGNGKDAKIALSIRVKNTGAAAGKEAAQVYVSAPQGQLGKPAKVLCGFAKTKLLAPGEEEVLELTIPVSRFASYDDSGVTGHKSCYVLEEGLYEIYVGNSVRCTEKANVDGKGGYEIASCVVTVELEEALAPTKEFLRLKTGRQKEDGVFARAYEKAPQQMVDLAERIKSRLPKELPQTGNKGITLQAVAENIKNGSSVEEELDAFVAQFTNEELAVIVRGEGMSSPKVTPGTASAFGGVSDSLHGYGIPIACASDGPSGIRMESGLKATQLPIGTLLACSFNIPMMEELYQMEGRELVGNEIDTLLGPGINIHRYPLNGRNFEYFSEDPLVTGQFAAAMTRGIRSAGSSATVKHFAANNQETERHNVNSVVSERALREIYLKGFEIAVKEGNANSIMTSYNPVNGHWTASNYDLNTTILRGEWGYQGIVMTDWWAKMNDVVNGGEADRRYTSFMVRAQNDLYMVVNNNGAAINAVGDDTLEALEAGKLTVGELQRCAKNICRFLLGTPVMKRPLKDFDPLLTVTAKEAVNTDGKQVCALQSGSRIEAGKFENTVLYVEKESILNVNAHFCFPVEGLAQGAANLYLNGELMATVQTGGTGERFLTQRMCRVKFMPGYYELKAEYVTPELKLDWIELE</sequence>
<feature type="domain" description="Fibronectin type III-like" evidence="5">
    <location>
        <begin position="322"/>
        <end position="398"/>
    </location>
</feature>
<protein>
    <submittedName>
        <fullName evidence="6">Beta-glucosidase</fullName>
    </submittedName>
</protein>
<dbReference type="Pfam" id="PF14310">
    <property type="entry name" value="Fn3-like"/>
    <property type="match status" value="1"/>
</dbReference>
<dbReference type="SMART" id="SM01217">
    <property type="entry name" value="Fn3_like"/>
    <property type="match status" value="1"/>
</dbReference>
<evidence type="ECO:0000256" key="3">
    <source>
        <dbReference type="ARBA" id="ARBA00023277"/>
    </source>
</evidence>
<dbReference type="PRINTS" id="PR00133">
    <property type="entry name" value="GLHYDRLASE3"/>
</dbReference>
<dbReference type="AlphaFoldDB" id="A0A3R6HJ81"/>
<dbReference type="InterPro" id="IPR002772">
    <property type="entry name" value="Glyco_hydro_3_C"/>
</dbReference>
<dbReference type="PANTHER" id="PTHR42715:SF10">
    <property type="entry name" value="BETA-GLUCOSIDASE"/>
    <property type="match status" value="1"/>
</dbReference>
<dbReference type="InterPro" id="IPR017853">
    <property type="entry name" value="GH"/>
</dbReference>
<dbReference type="GO" id="GO:0005975">
    <property type="term" value="P:carbohydrate metabolic process"/>
    <property type="evidence" value="ECO:0007669"/>
    <property type="project" value="InterPro"/>
</dbReference>
<dbReference type="EMBL" id="QRQN01000019">
    <property type="protein sequence ID" value="RHN05549.1"/>
    <property type="molecule type" value="Genomic_DNA"/>
</dbReference>
<evidence type="ECO:0000256" key="4">
    <source>
        <dbReference type="RuleBase" id="RU361161"/>
    </source>
</evidence>
<dbReference type="InterPro" id="IPR019800">
    <property type="entry name" value="Glyco_hydro_3_AS"/>
</dbReference>
<dbReference type="InterPro" id="IPR001764">
    <property type="entry name" value="Glyco_hydro_3_N"/>
</dbReference>
<dbReference type="InterPro" id="IPR050288">
    <property type="entry name" value="Cellulose_deg_GH3"/>
</dbReference>
<dbReference type="Pfam" id="PF01915">
    <property type="entry name" value="Glyco_hydro_3_C"/>
    <property type="match status" value="1"/>
</dbReference>
<keyword evidence="2 4" id="KW-0378">Hydrolase</keyword>
<name>A0A3R6HJ81_9FIRM</name>
<dbReference type="PROSITE" id="PS00775">
    <property type="entry name" value="GLYCOSYL_HYDROL_F3"/>
    <property type="match status" value="1"/>
</dbReference>
<dbReference type="GO" id="GO:0004553">
    <property type="term" value="F:hydrolase activity, hydrolyzing O-glycosyl compounds"/>
    <property type="evidence" value="ECO:0007669"/>
    <property type="project" value="InterPro"/>
</dbReference>
<dbReference type="InterPro" id="IPR036881">
    <property type="entry name" value="Glyco_hydro_3_C_sf"/>
</dbReference>
<dbReference type="Proteomes" id="UP000283586">
    <property type="component" value="Unassembled WGS sequence"/>
</dbReference>
<dbReference type="InterPro" id="IPR026891">
    <property type="entry name" value="Fn3-like"/>
</dbReference>
<dbReference type="Gene3D" id="2.60.40.10">
    <property type="entry name" value="Immunoglobulins"/>
    <property type="match status" value="1"/>
</dbReference>
<dbReference type="Gene3D" id="3.20.20.300">
    <property type="entry name" value="Glycoside hydrolase, family 3, N-terminal domain"/>
    <property type="match status" value="1"/>
</dbReference>
<evidence type="ECO:0000256" key="1">
    <source>
        <dbReference type="ARBA" id="ARBA00005336"/>
    </source>
</evidence>
<reference evidence="6 7" key="1">
    <citation type="submission" date="2018-08" db="EMBL/GenBank/DDBJ databases">
        <title>A genome reference for cultivated species of the human gut microbiota.</title>
        <authorList>
            <person name="Zou Y."/>
            <person name="Xue W."/>
            <person name="Luo G."/>
        </authorList>
    </citation>
    <scope>NUCLEOTIDE SEQUENCE [LARGE SCALE GENOMIC DNA]</scope>
    <source>
        <strain evidence="6 7">AF31-21AC</strain>
    </source>
</reference>
<organism evidence="6 7">
    <name type="scientific">Roseburia intestinalis</name>
    <dbReference type="NCBI Taxonomy" id="166486"/>
    <lineage>
        <taxon>Bacteria</taxon>
        <taxon>Bacillati</taxon>
        <taxon>Bacillota</taxon>
        <taxon>Clostridia</taxon>
        <taxon>Lachnospirales</taxon>
        <taxon>Lachnospiraceae</taxon>
        <taxon>Roseburia</taxon>
    </lineage>
</organism>
<dbReference type="RefSeq" id="WP_118489116.1">
    <property type="nucleotide sequence ID" value="NZ_QRQN01000019.1"/>
</dbReference>
<evidence type="ECO:0000256" key="2">
    <source>
        <dbReference type="ARBA" id="ARBA00022801"/>
    </source>
</evidence>
<gene>
    <name evidence="6" type="ORF">DWZ31_14390</name>
</gene>